<reference evidence="4" key="1">
    <citation type="journal article" date="2019" name="Int. J. Syst. Evol. Microbiol.">
        <title>The Global Catalogue of Microorganisms (GCM) 10K type strain sequencing project: providing services to taxonomists for standard genome sequencing and annotation.</title>
        <authorList>
            <consortium name="The Broad Institute Genomics Platform"/>
            <consortium name="The Broad Institute Genome Sequencing Center for Infectious Disease"/>
            <person name="Wu L."/>
            <person name="Ma J."/>
        </authorList>
    </citation>
    <scope>NUCLEOTIDE SEQUENCE [LARGE SCALE GENOMIC DNA]</scope>
    <source>
        <strain evidence="4">CCUG 56029</strain>
    </source>
</reference>
<name>A0ABV8XN08_9DEIO</name>
<evidence type="ECO:0000256" key="1">
    <source>
        <dbReference type="SAM" id="SignalP"/>
    </source>
</evidence>
<proteinExistence type="predicted"/>
<dbReference type="InterPro" id="IPR013320">
    <property type="entry name" value="ConA-like_dom_sf"/>
</dbReference>
<keyword evidence="1" id="KW-0732">Signal</keyword>
<keyword evidence="4" id="KW-1185">Reference proteome</keyword>
<dbReference type="PANTHER" id="PTHR38121">
    <property type="entry name" value="GH16 DOMAIN-CONTAINING PROTEIN"/>
    <property type="match status" value="1"/>
</dbReference>
<feature type="chain" id="PRO_5045102212" evidence="1">
    <location>
        <begin position="24"/>
        <end position="251"/>
    </location>
</feature>
<evidence type="ECO:0000259" key="2">
    <source>
        <dbReference type="PROSITE" id="PS51762"/>
    </source>
</evidence>
<evidence type="ECO:0000313" key="3">
    <source>
        <dbReference type="EMBL" id="MFC4426314.1"/>
    </source>
</evidence>
<dbReference type="Proteomes" id="UP001595998">
    <property type="component" value="Unassembled WGS sequence"/>
</dbReference>
<dbReference type="Gene3D" id="2.60.120.200">
    <property type="match status" value="1"/>
</dbReference>
<sequence>MQWVNTVKTLGFALMLTLSGAQTQSNAPTRWTESFDRLDTSTWAVSDWNGFWQNDRVKGAFETRNAYTDGQGHLVLKLDVRACAQGLCAEAAEIQTHRRFGFGRYSVRMRAASSSAEARTPGQARPGNISGAFSFFNNSATEIDVEIEGHRASYINAATWTSVKTKNAALVPSPRRTDLARDFHTYTWDWQPQRLAFSIDGVQVWETRQHVPQQPGHLMLNVWPTMNPHWGGEVKPGRVYMLVDSVSYEPS</sequence>
<dbReference type="Pfam" id="PF00722">
    <property type="entry name" value="Glyco_hydro_16"/>
    <property type="match status" value="1"/>
</dbReference>
<feature type="signal peptide" evidence="1">
    <location>
        <begin position="1"/>
        <end position="23"/>
    </location>
</feature>
<dbReference type="SUPFAM" id="SSF49899">
    <property type="entry name" value="Concanavalin A-like lectins/glucanases"/>
    <property type="match status" value="1"/>
</dbReference>
<organism evidence="3 4">
    <name type="scientific">Deinococcus navajonensis</name>
    <dbReference type="NCBI Taxonomy" id="309884"/>
    <lineage>
        <taxon>Bacteria</taxon>
        <taxon>Thermotogati</taxon>
        <taxon>Deinococcota</taxon>
        <taxon>Deinococci</taxon>
        <taxon>Deinococcales</taxon>
        <taxon>Deinococcaceae</taxon>
        <taxon>Deinococcus</taxon>
    </lineage>
</organism>
<gene>
    <name evidence="3" type="ORF">ACFOZ9_08805</name>
</gene>
<accession>A0ABV8XN08</accession>
<dbReference type="PROSITE" id="PS51762">
    <property type="entry name" value="GH16_2"/>
    <property type="match status" value="1"/>
</dbReference>
<dbReference type="InterPro" id="IPR000757">
    <property type="entry name" value="Beta-glucanase-like"/>
</dbReference>
<dbReference type="EMBL" id="JBHSEH010000007">
    <property type="protein sequence ID" value="MFC4426314.1"/>
    <property type="molecule type" value="Genomic_DNA"/>
</dbReference>
<comment type="caution">
    <text evidence="3">The sequence shown here is derived from an EMBL/GenBank/DDBJ whole genome shotgun (WGS) entry which is preliminary data.</text>
</comment>
<protein>
    <submittedName>
        <fullName evidence="3">Family 16 glycosylhydrolase</fullName>
    </submittedName>
</protein>
<dbReference type="PANTHER" id="PTHR38121:SF2">
    <property type="entry name" value="ACYLTRANSFERASE 3 DOMAIN-CONTAINING PROTEIN"/>
    <property type="match status" value="1"/>
</dbReference>
<dbReference type="RefSeq" id="WP_380038645.1">
    <property type="nucleotide sequence ID" value="NZ_JBHSEH010000007.1"/>
</dbReference>
<evidence type="ECO:0000313" key="4">
    <source>
        <dbReference type="Proteomes" id="UP001595998"/>
    </source>
</evidence>
<feature type="domain" description="GH16" evidence="2">
    <location>
        <begin position="22"/>
        <end position="245"/>
    </location>
</feature>